<reference evidence="6" key="1">
    <citation type="journal article" date="2019" name="Int. J. Syst. Evol. Microbiol.">
        <title>The Global Catalogue of Microorganisms (GCM) 10K type strain sequencing project: providing services to taxonomists for standard genome sequencing and annotation.</title>
        <authorList>
            <consortium name="The Broad Institute Genomics Platform"/>
            <consortium name="The Broad Institute Genome Sequencing Center for Infectious Disease"/>
            <person name="Wu L."/>
            <person name="Ma J."/>
        </authorList>
    </citation>
    <scope>NUCLEOTIDE SEQUENCE [LARGE SCALE GENOMIC DNA]</scope>
    <source>
        <strain evidence="6">CGMCC-1.15741</strain>
    </source>
</reference>
<feature type="transmembrane region" description="Helical" evidence="3">
    <location>
        <begin position="7"/>
        <end position="28"/>
    </location>
</feature>
<keyword evidence="3" id="KW-0472">Membrane</keyword>
<feature type="region of interest" description="Disordered" evidence="2">
    <location>
        <begin position="397"/>
        <end position="417"/>
    </location>
</feature>
<name>A0ABW1S522_9PROT</name>
<keyword evidence="3" id="KW-0812">Transmembrane</keyword>
<keyword evidence="1" id="KW-0175">Coiled coil</keyword>
<dbReference type="Proteomes" id="UP001596303">
    <property type="component" value="Unassembled WGS sequence"/>
</dbReference>
<protein>
    <submittedName>
        <fullName evidence="5">EAL domain-containing protein</fullName>
    </submittedName>
</protein>
<dbReference type="Pfam" id="PF00563">
    <property type="entry name" value="EAL"/>
    <property type="match status" value="1"/>
</dbReference>
<evidence type="ECO:0000259" key="4">
    <source>
        <dbReference type="PROSITE" id="PS50883"/>
    </source>
</evidence>
<proteinExistence type="predicted"/>
<keyword evidence="3" id="KW-1133">Transmembrane helix</keyword>
<dbReference type="PANTHER" id="PTHR33121:SF79">
    <property type="entry name" value="CYCLIC DI-GMP PHOSPHODIESTERASE PDED-RELATED"/>
    <property type="match status" value="1"/>
</dbReference>
<dbReference type="SUPFAM" id="SSF141868">
    <property type="entry name" value="EAL domain-like"/>
    <property type="match status" value="1"/>
</dbReference>
<feature type="transmembrane region" description="Helical" evidence="3">
    <location>
        <begin position="34"/>
        <end position="52"/>
    </location>
</feature>
<dbReference type="EMBL" id="JBHSSW010000002">
    <property type="protein sequence ID" value="MFC6196733.1"/>
    <property type="molecule type" value="Genomic_DNA"/>
</dbReference>
<dbReference type="InterPro" id="IPR050706">
    <property type="entry name" value="Cyclic-di-GMP_PDE-like"/>
</dbReference>
<dbReference type="CDD" id="cd01948">
    <property type="entry name" value="EAL"/>
    <property type="match status" value="1"/>
</dbReference>
<accession>A0ABW1S522</accession>
<dbReference type="RefSeq" id="WP_377374541.1">
    <property type="nucleotide sequence ID" value="NZ_JBHSSW010000002.1"/>
</dbReference>
<evidence type="ECO:0000256" key="3">
    <source>
        <dbReference type="SAM" id="Phobius"/>
    </source>
</evidence>
<dbReference type="InterPro" id="IPR001633">
    <property type="entry name" value="EAL_dom"/>
</dbReference>
<evidence type="ECO:0000313" key="6">
    <source>
        <dbReference type="Proteomes" id="UP001596303"/>
    </source>
</evidence>
<feature type="domain" description="EAL" evidence="4">
    <location>
        <begin position="148"/>
        <end position="409"/>
    </location>
</feature>
<dbReference type="PANTHER" id="PTHR33121">
    <property type="entry name" value="CYCLIC DI-GMP PHOSPHODIESTERASE PDEF"/>
    <property type="match status" value="1"/>
</dbReference>
<dbReference type="InterPro" id="IPR035919">
    <property type="entry name" value="EAL_sf"/>
</dbReference>
<sequence>MPAIAHILIAAAYAVVAICVSIAVYQFTPYSLEISVIAGVAFALVCGQVHFISASRQKNRELESRLLTVRNEVRKTNQRAEIIETRISVMDETLSREVSERREAMVSEMRELETLILKLGKSFEARLAQAGPGPGVKRLSVAPGERTAEEALRAVQEALDANRVDLHLQPIVSLPQRRTCFYEGFTRLRDANDQLIMPGDFLGAAKEAGLLGVIDNMLLFRCVQIVRRLSEKDRRVGVFCNIGTSSLEDESFFPQFLEFIKDNRDLAGSLIFEIGAAEFKSRSAVTARNMGRLADLGFRFSIDKADSLEVDLPELQAEAVKFLKIEGSKLIEQMEPGGPRPISSLTRDIQAEDVCAVFMRYGIDLIADKVESERDVVEILDFDIPFGQGHIFGTPRPIKGTLMEETAPPPDFMQRAG</sequence>
<feature type="coiled-coil region" evidence="1">
    <location>
        <begin position="52"/>
        <end position="79"/>
    </location>
</feature>
<organism evidence="5 6">
    <name type="scientific">Ponticaulis profundi</name>
    <dbReference type="NCBI Taxonomy" id="2665222"/>
    <lineage>
        <taxon>Bacteria</taxon>
        <taxon>Pseudomonadati</taxon>
        <taxon>Pseudomonadota</taxon>
        <taxon>Alphaproteobacteria</taxon>
        <taxon>Hyphomonadales</taxon>
        <taxon>Hyphomonadaceae</taxon>
        <taxon>Ponticaulis</taxon>
    </lineage>
</organism>
<comment type="caution">
    <text evidence="5">The sequence shown here is derived from an EMBL/GenBank/DDBJ whole genome shotgun (WGS) entry which is preliminary data.</text>
</comment>
<keyword evidence="6" id="KW-1185">Reference proteome</keyword>
<dbReference type="Gene3D" id="3.20.20.450">
    <property type="entry name" value="EAL domain"/>
    <property type="match status" value="1"/>
</dbReference>
<evidence type="ECO:0000256" key="2">
    <source>
        <dbReference type="SAM" id="MobiDB-lite"/>
    </source>
</evidence>
<evidence type="ECO:0000313" key="5">
    <source>
        <dbReference type="EMBL" id="MFC6196733.1"/>
    </source>
</evidence>
<dbReference type="PROSITE" id="PS50883">
    <property type="entry name" value="EAL"/>
    <property type="match status" value="1"/>
</dbReference>
<dbReference type="SMART" id="SM00052">
    <property type="entry name" value="EAL"/>
    <property type="match status" value="1"/>
</dbReference>
<evidence type="ECO:0000256" key="1">
    <source>
        <dbReference type="SAM" id="Coils"/>
    </source>
</evidence>
<gene>
    <name evidence="5" type="ORF">ACFQDM_01510</name>
</gene>